<reference evidence="4 5" key="1">
    <citation type="submission" date="2018-10" db="EMBL/GenBank/DDBJ databases">
        <title>Draft genome of Mycobacterium hodleri strain B.</title>
        <authorList>
            <person name="Amande T.J."/>
            <person name="Mcgenity T.J."/>
        </authorList>
    </citation>
    <scope>NUCLEOTIDE SEQUENCE [LARGE SCALE GENOMIC DNA]</scope>
    <source>
        <strain evidence="4 5">B</strain>
    </source>
</reference>
<dbReference type="Pfam" id="PF07859">
    <property type="entry name" value="Abhydrolase_3"/>
    <property type="match status" value="1"/>
</dbReference>
<dbReference type="PROSITE" id="PS01173">
    <property type="entry name" value="LIPASE_GDXG_HIS"/>
    <property type="match status" value="1"/>
</dbReference>
<dbReference type="EMBL" id="VIFX01000029">
    <property type="protein sequence ID" value="TQR84585.1"/>
    <property type="molecule type" value="Genomic_DNA"/>
</dbReference>
<dbReference type="InterPro" id="IPR029058">
    <property type="entry name" value="AB_hydrolase_fold"/>
</dbReference>
<keyword evidence="5" id="KW-1185">Reference proteome</keyword>
<dbReference type="InterPro" id="IPR050300">
    <property type="entry name" value="GDXG_lipolytic_enzyme"/>
</dbReference>
<evidence type="ECO:0000256" key="2">
    <source>
        <dbReference type="ARBA" id="ARBA00022801"/>
    </source>
</evidence>
<evidence type="ECO:0000256" key="1">
    <source>
        <dbReference type="ARBA" id="ARBA00010515"/>
    </source>
</evidence>
<dbReference type="InterPro" id="IPR013094">
    <property type="entry name" value="AB_hydrolase_3"/>
</dbReference>
<name>A0A544VX76_9MYCO</name>
<accession>A0A544VX76</accession>
<comment type="similarity">
    <text evidence="1">Belongs to the 'GDXG' lipolytic enzyme family.</text>
</comment>
<organism evidence="4 5">
    <name type="scientific">Mycolicibacterium hodleri</name>
    <dbReference type="NCBI Taxonomy" id="49897"/>
    <lineage>
        <taxon>Bacteria</taxon>
        <taxon>Bacillati</taxon>
        <taxon>Actinomycetota</taxon>
        <taxon>Actinomycetes</taxon>
        <taxon>Mycobacteriales</taxon>
        <taxon>Mycobacteriaceae</taxon>
        <taxon>Mycolicibacterium</taxon>
    </lineage>
</organism>
<gene>
    <name evidence="4" type="ORF">D8S82_21170</name>
</gene>
<comment type="caution">
    <text evidence="4">The sequence shown here is derived from an EMBL/GenBank/DDBJ whole genome shotgun (WGS) entry which is preliminary data.</text>
</comment>
<dbReference type="InterPro" id="IPR002168">
    <property type="entry name" value="Lipase_GDXG_HIS_AS"/>
</dbReference>
<dbReference type="FunFam" id="3.40.50.1820:FF:000089">
    <property type="entry name" value="Alpha/beta hydrolase"/>
    <property type="match status" value="1"/>
</dbReference>
<dbReference type="Gene3D" id="3.40.50.1820">
    <property type="entry name" value="alpha/beta hydrolase"/>
    <property type="match status" value="1"/>
</dbReference>
<evidence type="ECO:0000313" key="4">
    <source>
        <dbReference type="EMBL" id="TQR84585.1"/>
    </source>
</evidence>
<sequence length="373" mass="38965">MTGSLPAAPVTHAEADRPGAARLAVLNASSRVMLRLLPHLPDAVKRLLLGRRTVTVDGNTLDTTLQFMLAAQRSAGVNGLVASSDVAVARSQLQKLSSMIDSGVAVDVKNGSIPGPAGPLPVRRYTPADAAAGEPRPLLVFFHGGGFVVGDLDTHDGLCRLLCRDAGVHVLAVDYRLAPEHPAPAAVDDCYAAYRWAVEHAAEFGADPARVAVGGDSAGGNLAAVASQLARNDGFALPALQLLLYPVTDFASDTRSKTLFADGYFLTKKDMDWFRDNYLAGSALDVDDPRVSPLLAEDLSGLPPAMVLTGGFDPLRDEGNQYAEALAAAGVAVDHRQFGPVVHAFANFFPLGGASATATAEVVSALRSHLSRG</sequence>
<dbReference type="SUPFAM" id="SSF53474">
    <property type="entry name" value="alpha/beta-Hydrolases"/>
    <property type="match status" value="1"/>
</dbReference>
<feature type="domain" description="Alpha/beta hydrolase fold-3" evidence="3">
    <location>
        <begin position="139"/>
        <end position="346"/>
    </location>
</feature>
<dbReference type="GO" id="GO:0016787">
    <property type="term" value="F:hydrolase activity"/>
    <property type="evidence" value="ECO:0007669"/>
    <property type="project" value="UniProtKB-KW"/>
</dbReference>
<dbReference type="RefSeq" id="WP_142553983.1">
    <property type="nucleotide sequence ID" value="NZ_VIFX01000029.1"/>
</dbReference>
<keyword evidence="2 4" id="KW-0378">Hydrolase</keyword>
<proteinExistence type="inferred from homology"/>
<dbReference type="Proteomes" id="UP000315759">
    <property type="component" value="Unassembled WGS sequence"/>
</dbReference>
<evidence type="ECO:0000259" key="3">
    <source>
        <dbReference type="Pfam" id="PF07859"/>
    </source>
</evidence>
<evidence type="ECO:0000313" key="5">
    <source>
        <dbReference type="Proteomes" id="UP000315759"/>
    </source>
</evidence>
<dbReference type="AlphaFoldDB" id="A0A544VX76"/>
<dbReference type="PANTHER" id="PTHR48081:SF8">
    <property type="entry name" value="ALPHA_BETA HYDROLASE FOLD-3 DOMAIN-CONTAINING PROTEIN-RELATED"/>
    <property type="match status" value="1"/>
</dbReference>
<dbReference type="PANTHER" id="PTHR48081">
    <property type="entry name" value="AB HYDROLASE SUPERFAMILY PROTEIN C4A8.06C"/>
    <property type="match status" value="1"/>
</dbReference>
<protein>
    <submittedName>
        <fullName evidence="4">Alpha/beta hydrolase</fullName>
    </submittedName>
</protein>